<feature type="coiled-coil region" evidence="5">
    <location>
        <begin position="100"/>
        <end position="148"/>
    </location>
</feature>
<dbReference type="InterPro" id="IPR058625">
    <property type="entry name" value="MdtA-like_BSH"/>
</dbReference>
<dbReference type="Proteomes" id="UP000253410">
    <property type="component" value="Unassembled WGS sequence"/>
</dbReference>
<dbReference type="SUPFAM" id="SSF111369">
    <property type="entry name" value="HlyD-like secretion proteins"/>
    <property type="match status" value="2"/>
</dbReference>
<dbReference type="Pfam" id="PF25954">
    <property type="entry name" value="Beta-barrel_RND_2"/>
    <property type="match status" value="1"/>
</dbReference>
<comment type="subcellular location">
    <subcellularLocation>
        <location evidence="1">Membrane</location>
        <topology evidence="1">Single-pass membrane protein</topology>
    </subcellularLocation>
</comment>
<evidence type="ECO:0000256" key="3">
    <source>
        <dbReference type="ARBA" id="ARBA00022989"/>
    </source>
</evidence>
<dbReference type="AlphaFoldDB" id="A0A365XWC9"/>
<evidence type="ECO:0000256" key="2">
    <source>
        <dbReference type="ARBA" id="ARBA00022692"/>
    </source>
</evidence>
<dbReference type="InterPro" id="IPR058792">
    <property type="entry name" value="Beta-barrel_RND_2"/>
</dbReference>
<evidence type="ECO:0000256" key="5">
    <source>
        <dbReference type="SAM" id="Coils"/>
    </source>
</evidence>
<evidence type="ECO:0000256" key="1">
    <source>
        <dbReference type="ARBA" id="ARBA00004167"/>
    </source>
</evidence>
<feature type="domain" description="Multidrug resistance protein MdtA-like barrel-sandwich hybrid" evidence="6">
    <location>
        <begin position="56"/>
        <end position="247"/>
    </location>
</feature>
<proteinExistence type="predicted"/>
<keyword evidence="2" id="KW-0812">Transmembrane</keyword>
<evidence type="ECO:0000256" key="4">
    <source>
        <dbReference type="ARBA" id="ARBA00023136"/>
    </source>
</evidence>
<dbReference type="GO" id="GO:0055085">
    <property type="term" value="P:transmembrane transport"/>
    <property type="evidence" value="ECO:0007669"/>
    <property type="project" value="InterPro"/>
</dbReference>
<dbReference type="Gene3D" id="2.40.50.100">
    <property type="match status" value="1"/>
</dbReference>
<dbReference type="InterPro" id="IPR050739">
    <property type="entry name" value="MFP"/>
</dbReference>
<dbReference type="Gene3D" id="1.10.287.470">
    <property type="entry name" value="Helix hairpin bin"/>
    <property type="match status" value="1"/>
</dbReference>
<dbReference type="Gene3D" id="2.40.30.170">
    <property type="match status" value="1"/>
</dbReference>
<dbReference type="EMBL" id="QFFJ01000002">
    <property type="protein sequence ID" value="RBL90679.1"/>
    <property type="molecule type" value="Genomic_DNA"/>
</dbReference>
<dbReference type="PANTHER" id="PTHR30386">
    <property type="entry name" value="MEMBRANE FUSION SUBUNIT OF EMRAB-TOLC MULTIDRUG EFFLUX PUMP"/>
    <property type="match status" value="1"/>
</dbReference>
<keyword evidence="5" id="KW-0175">Coiled coil</keyword>
<evidence type="ECO:0000259" key="6">
    <source>
        <dbReference type="Pfam" id="PF25917"/>
    </source>
</evidence>
<comment type="caution">
    <text evidence="8">The sequence shown here is derived from an EMBL/GenBank/DDBJ whole genome shotgun (WGS) entry which is preliminary data.</text>
</comment>
<organism evidence="8 9">
    <name type="scientific">Chitinophaga flava</name>
    <dbReference type="NCBI Taxonomy" id="2259036"/>
    <lineage>
        <taxon>Bacteria</taxon>
        <taxon>Pseudomonadati</taxon>
        <taxon>Bacteroidota</taxon>
        <taxon>Chitinophagia</taxon>
        <taxon>Chitinophagales</taxon>
        <taxon>Chitinophagaceae</taxon>
        <taxon>Chitinophaga</taxon>
    </lineage>
</organism>
<accession>A0A365XWC9</accession>
<evidence type="ECO:0000313" key="8">
    <source>
        <dbReference type="EMBL" id="RBL90679.1"/>
    </source>
</evidence>
<keyword evidence="4" id="KW-0472">Membrane</keyword>
<reference evidence="8 9" key="1">
    <citation type="submission" date="2018-05" db="EMBL/GenBank/DDBJ databases">
        <title>Chitinophaga sp. K3CV102501T nov., isolated from isolated from a monsoon evergreen broad-leaved forest soil.</title>
        <authorList>
            <person name="Lv Y."/>
        </authorList>
    </citation>
    <scope>NUCLEOTIDE SEQUENCE [LARGE SCALE GENOMIC DNA]</scope>
    <source>
        <strain evidence="8 9">GDMCC 1.1325</strain>
    </source>
</reference>
<name>A0A365XWC9_9BACT</name>
<dbReference type="Pfam" id="PF25917">
    <property type="entry name" value="BSH_RND"/>
    <property type="match status" value="1"/>
</dbReference>
<evidence type="ECO:0000313" key="9">
    <source>
        <dbReference type="Proteomes" id="UP000253410"/>
    </source>
</evidence>
<feature type="domain" description="CusB-like beta-barrel" evidence="7">
    <location>
        <begin position="256"/>
        <end position="297"/>
    </location>
</feature>
<evidence type="ECO:0000259" key="7">
    <source>
        <dbReference type="Pfam" id="PF25954"/>
    </source>
</evidence>
<dbReference type="PANTHER" id="PTHR30386:SF26">
    <property type="entry name" value="TRANSPORT PROTEIN COMB"/>
    <property type="match status" value="1"/>
</dbReference>
<sequence>MNRKITPTDRLITLSTKIIAILAAAALLCWGAIFCTDLLRYEQTNDAQVEEYINPVSARVSGYIHQIRFEENQPVKAGDTLVVIDSRDYLAQETEAAAALENARAQTTLLESKINTLKNEAAVSASRIDAARARLQHQQQEYKRFENLLAAESTTPQQFDNAKAALDIAASEYQTILRAHESAVAKVQDAAVQAVSIGAEIKRRQAVLDQHQLSVGYTVIRAPYNGRVGRKHIQEGQLIQAGQPLTFISNDETPKWIVANFKETQVRQFRPGQPVSITIDAFPGETFHGEITSLSPATGSRYSLLPPDNSTGNFVKIIQRIPVRIRITEGRAILAQLVAGMNANVSVRKQ</sequence>
<gene>
    <name evidence="8" type="ORF">DF182_29975</name>
</gene>
<protein>
    <submittedName>
        <fullName evidence="8">Multidrug transporter</fullName>
    </submittedName>
</protein>
<dbReference type="OrthoDB" id="9811754at2"/>
<keyword evidence="9" id="KW-1185">Reference proteome</keyword>
<dbReference type="GO" id="GO:0016020">
    <property type="term" value="C:membrane"/>
    <property type="evidence" value="ECO:0007669"/>
    <property type="project" value="UniProtKB-SubCell"/>
</dbReference>
<keyword evidence="3" id="KW-1133">Transmembrane helix</keyword>
<dbReference type="RefSeq" id="WP_113619435.1">
    <property type="nucleotide sequence ID" value="NZ_QFFJ01000002.1"/>
</dbReference>